<organism evidence="1 2">
    <name type="scientific">Kickxella alabastrina</name>
    <dbReference type="NCBI Taxonomy" id="61397"/>
    <lineage>
        <taxon>Eukaryota</taxon>
        <taxon>Fungi</taxon>
        <taxon>Fungi incertae sedis</taxon>
        <taxon>Zoopagomycota</taxon>
        <taxon>Kickxellomycotina</taxon>
        <taxon>Kickxellomycetes</taxon>
        <taxon>Kickxellales</taxon>
        <taxon>Kickxellaceae</taxon>
        <taxon>Kickxella</taxon>
    </lineage>
</organism>
<proteinExistence type="predicted"/>
<name>A0ACC1IIE4_9FUNG</name>
<accession>A0ACC1IIE4</accession>
<dbReference type="Proteomes" id="UP001150581">
    <property type="component" value="Unassembled WGS sequence"/>
</dbReference>
<gene>
    <name evidence="1" type="ORF">LPJ66_004282</name>
</gene>
<protein>
    <submittedName>
        <fullName evidence="1">Uncharacterized protein</fullName>
    </submittedName>
</protein>
<keyword evidence="2" id="KW-1185">Reference proteome</keyword>
<reference evidence="1" key="1">
    <citation type="submission" date="2022-07" db="EMBL/GenBank/DDBJ databases">
        <title>Phylogenomic reconstructions and comparative analyses of Kickxellomycotina fungi.</title>
        <authorList>
            <person name="Reynolds N.K."/>
            <person name="Stajich J.E."/>
            <person name="Barry K."/>
            <person name="Grigoriev I.V."/>
            <person name="Crous P."/>
            <person name="Smith M.E."/>
        </authorList>
    </citation>
    <scope>NUCLEOTIDE SEQUENCE</scope>
    <source>
        <strain evidence="1">Benny 63K</strain>
    </source>
</reference>
<evidence type="ECO:0000313" key="1">
    <source>
        <dbReference type="EMBL" id="KAJ1895953.1"/>
    </source>
</evidence>
<sequence length="286" mass="31715">MKVLTYFVKLAIAAPLFAGFTHGKLEGCSKSIAIDITGIYENGDTKTYFHYCEDLGDGRGYTAGIAGFCTGTGDAWEVIQAYHKLTGGKDDFTPMDATLAKYAKSGSDSTKGLGKYCSVFEKLGKSDTRFQQVQINSRDKMYLKPAQDAAANLGLKFHISEGQLFDTSIQHGPYDDKDGLLTLIKETNNSFKANALGDSGSTLNINGKKVDEIIWLRKFLDIREEHLKHPKNPDNQGGNYWAQTVYRVKSYRYAIDQKQYNWGNTAIKLLDNDGKPTTVKCSNVPK</sequence>
<comment type="caution">
    <text evidence="1">The sequence shown here is derived from an EMBL/GenBank/DDBJ whole genome shotgun (WGS) entry which is preliminary data.</text>
</comment>
<evidence type="ECO:0000313" key="2">
    <source>
        <dbReference type="Proteomes" id="UP001150581"/>
    </source>
</evidence>
<dbReference type="EMBL" id="JANBPG010000504">
    <property type="protein sequence ID" value="KAJ1895953.1"/>
    <property type="molecule type" value="Genomic_DNA"/>
</dbReference>